<dbReference type="Proteomes" id="UP000325286">
    <property type="component" value="Chromosome"/>
</dbReference>
<reference evidence="2 3" key="1">
    <citation type="submission" date="2019-08" db="EMBL/GenBank/DDBJ databases">
        <title>Deep-cultivation of Planctomycetes and their phenomic and genomic characterization uncovers novel biology.</title>
        <authorList>
            <person name="Wiegand S."/>
            <person name="Jogler M."/>
            <person name="Boedeker C."/>
            <person name="Pinto D."/>
            <person name="Vollmers J."/>
            <person name="Rivas-Marin E."/>
            <person name="Kohn T."/>
            <person name="Peeters S.H."/>
            <person name="Heuer A."/>
            <person name="Rast P."/>
            <person name="Oberbeckmann S."/>
            <person name="Bunk B."/>
            <person name="Jeske O."/>
            <person name="Meyerdierks A."/>
            <person name="Storesund J.E."/>
            <person name="Kallscheuer N."/>
            <person name="Luecker S."/>
            <person name="Lage O.M."/>
            <person name="Pohl T."/>
            <person name="Merkel B.J."/>
            <person name="Hornburger P."/>
            <person name="Mueller R.-W."/>
            <person name="Bruemmer F."/>
            <person name="Labrenz M."/>
            <person name="Spormann A.M."/>
            <person name="Op den Camp H."/>
            <person name="Overmann J."/>
            <person name="Amann R."/>
            <person name="Jetten M.S.M."/>
            <person name="Mascher T."/>
            <person name="Medema M.H."/>
            <person name="Devos D.P."/>
            <person name="Kaster A.-K."/>
            <person name="Ovreas L."/>
            <person name="Rohde M."/>
            <person name="Galperin M.Y."/>
            <person name="Jogler C."/>
        </authorList>
    </citation>
    <scope>NUCLEOTIDE SEQUENCE [LARGE SCALE GENOMIC DNA]</scope>
    <source>
        <strain evidence="2 3">UC8</strain>
    </source>
</reference>
<organism evidence="2 3">
    <name type="scientific">Roseimaritima ulvae</name>
    <dbReference type="NCBI Taxonomy" id="980254"/>
    <lineage>
        <taxon>Bacteria</taxon>
        <taxon>Pseudomonadati</taxon>
        <taxon>Planctomycetota</taxon>
        <taxon>Planctomycetia</taxon>
        <taxon>Pirellulales</taxon>
        <taxon>Pirellulaceae</taxon>
        <taxon>Roseimaritima</taxon>
    </lineage>
</organism>
<feature type="compositionally biased region" description="Polar residues" evidence="1">
    <location>
        <begin position="335"/>
        <end position="351"/>
    </location>
</feature>
<feature type="compositionally biased region" description="Low complexity" evidence="1">
    <location>
        <begin position="383"/>
        <end position="396"/>
    </location>
</feature>
<protein>
    <submittedName>
        <fullName evidence="2">Uncharacterized protein</fullName>
    </submittedName>
</protein>
<sequence length="406" mass="43753">MRSSLLWLLWLVLPVFALAYHYGPGQIWLARDRAATMIRQAESRAAVASEAQAAAYEAQLHLLDARRAAFAADVDWQTQVQHPLAKAVLTATEKQNSAYADASELWHATAERYEQAIETLLKVSTVANRQNRDAVMPQSDRRLLESLRWAEARAMVRSGEVFNGIEQLQALLDLRVAEAHQRAASAVHPTSAAGSHSFDDRDAYALPTDAIREELAAAQYVGARLLREEGRPPEVWRPVANAARQHYRYLSAPENAPSADAPAFSDTAQHDTAQHDKEPPDTEPAEAESADAESQAVEPSAAAASSDAGLSDAASPPAADPMEAAEADLDRSQRMQRNLEQVLNLEQSVSDQLEGLPLPRNAPLARRPGDGQPGDKPGGKQPGRGPLQDGPPAAGAGIPGPRGIGW</sequence>
<feature type="region of interest" description="Disordered" evidence="1">
    <location>
        <begin position="254"/>
        <end position="406"/>
    </location>
</feature>
<name>A0A5B9QJW4_9BACT</name>
<feature type="compositionally biased region" description="Gly residues" evidence="1">
    <location>
        <begin position="397"/>
        <end position="406"/>
    </location>
</feature>
<gene>
    <name evidence="2" type="ORF">UC8_11850</name>
</gene>
<feature type="compositionally biased region" description="Acidic residues" evidence="1">
    <location>
        <begin position="281"/>
        <end position="291"/>
    </location>
</feature>
<keyword evidence="3" id="KW-1185">Reference proteome</keyword>
<dbReference type="OrthoDB" id="278609at2"/>
<accession>A0A5B9QJW4</accession>
<dbReference type="KEGG" id="rul:UC8_11850"/>
<feature type="compositionally biased region" description="Low complexity" evidence="1">
    <location>
        <begin position="292"/>
        <end position="324"/>
    </location>
</feature>
<dbReference type="RefSeq" id="WP_068138461.1">
    <property type="nucleotide sequence ID" value="NZ_CP042914.1"/>
</dbReference>
<evidence type="ECO:0000313" key="3">
    <source>
        <dbReference type="Proteomes" id="UP000325286"/>
    </source>
</evidence>
<evidence type="ECO:0000313" key="2">
    <source>
        <dbReference type="EMBL" id="QEG39224.1"/>
    </source>
</evidence>
<dbReference type="EMBL" id="CP042914">
    <property type="protein sequence ID" value="QEG39224.1"/>
    <property type="molecule type" value="Genomic_DNA"/>
</dbReference>
<evidence type="ECO:0000256" key="1">
    <source>
        <dbReference type="SAM" id="MobiDB-lite"/>
    </source>
</evidence>
<dbReference type="AlphaFoldDB" id="A0A5B9QJW4"/>
<proteinExistence type="predicted"/>
<feature type="compositionally biased region" description="Basic and acidic residues" evidence="1">
    <location>
        <begin position="268"/>
        <end position="280"/>
    </location>
</feature>
<feature type="compositionally biased region" description="Low complexity" evidence="1">
    <location>
        <begin position="356"/>
        <end position="366"/>
    </location>
</feature>